<keyword evidence="9" id="KW-0472">Membrane</keyword>
<dbReference type="Gene3D" id="3.30.1150.10">
    <property type="match status" value="2"/>
</dbReference>
<dbReference type="Gene3D" id="3.90.930.1">
    <property type="match status" value="1"/>
</dbReference>
<dbReference type="PANTHER" id="PTHR33446:SF2">
    <property type="entry name" value="PROTEIN TONB"/>
    <property type="match status" value="1"/>
</dbReference>
<keyword evidence="7" id="KW-0653">Protein transport</keyword>
<keyword evidence="5" id="KW-0997">Cell inner membrane</keyword>
<evidence type="ECO:0000256" key="8">
    <source>
        <dbReference type="ARBA" id="ARBA00022989"/>
    </source>
</evidence>
<accession>A0A7G5GWW0</accession>
<keyword evidence="6" id="KW-0812">Transmembrane</keyword>
<proteinExistence type="inferred from homology"/>
<evidence type="ECO:0000256" key="7">
    <source>
        <dbReference type="ARBA" id="ARBA00022927"/>
    </source>
</evidence>
<evidence type="ECO:0000256" key="9">
    <source>
        <dbReference type="ARBA" id="ARBA00023136"/>
    </source>
</evidence>
<gene>
    <name evidence="12" type="ORF">H3H32_36810</name>
</gene>
<dbReference type="PANTHER" id="PTHR33446">
    <property type="entry name" value="PROTEIN TONB-RELATED"/>
    <property type="match status" value="1"/>
</dbReference>
<keyword evidence="8" id="KW-1133">Transmembrane helix</keyword>
<evidence type="ECO:0000256" key="2">
    <source>
        <dbReference type="ARBA" id="ARBA00006555"/>
    </source>
</evidence>
<dbReference type="GO" id="GO:0098797">
    <property type="term" value="C:plasma membrane protein complex"/>
    <property type="evidence" value="ECO:0007669"/>
    <property type="project" value="TreeGrafter"/>
</dbReference>
<evidence type="ECO:0000313" key="12">
    <source>
        <dbReference type="EMBL" id="QMW03352.1"/>
    </source>
</evidence>
<keyword evidence="13" id="KW-1185">Reference proteome</keyword>
<dbReference type="KEGG" id="sfol:H3H32_36810"/>
<dbReference type="GO" id="GO:0015031">
    <property type="term" value="P:protein transport"/>
    <property type="evidence" value="ECO:0007669"/>
    <property type="project" value="UniProtKB-KW"/>
</dbReference>
<keyword evidence="3" id="KW-0813">Transport</keyword>
<name>A0A7G5GWW0_9BACT</name>
<comment type="similarity">
    <text evidence="2">Belongs to the TonB family.</text>
</comment>
<dbReference type="AlphaFoldDB" id="A0A7G5GWW0"/>
<dbReference type="EMBL" id="CP059732">
    <property type="protein sequence ID" value="QMW03352.1"/>
    <property type="molecule type" value="Genomic_DNA"/>
</dbReference>
<dbReference type="PROSITE" id="PS52015">
    <property type="entry name" value="TONB_CTD"/>
    <property type="match status" value="1"/>
</dbReference>
<reference evidence="12 13" key="1">
    <citation type="submission" date="2020-07" db="EMBL/GenBank/DDBJ databases">
        <title>Spirosoma foliorum sp. nov., isolated from the leaves on the Nejang mountain Korea, Republic of.</title>
        <authorList>
            <person name="Ho H."/>
            <person name="Lee Y.-J."/>
            <person name="Nurcahyanto D.-A."/>
            <person name="Kim S.-G."/>
        </authorList>
    </citation>
    <scope>NUCLEOTIDE SEQUENCE [LARGE SCALE GENOMIC DNA]</scope>
    <source>
        <strain evidence="12 13">PL0136</strain>
    </source>
</reference>
<dbReference type="NCBIfam" id="TIGR01352">
    <property type="entry name" value="tonB_Cterm"/>
    <property type="match status" value="2"/>
</dbReference>
<comment type="subcellular location">
    <subcellularLocation>
        <location evidence="1">Cell inner membrane</location>
        <topology evidence="1">Single-pass membrane protein</topology>
        <orientation evidence="1">Periplasmic side</orientation>
    </subcellularLocation>
</comment>
<dbReference type="InterPro" id="IPR051045">
    <property type="entry name" value="TonB-dependent_transducer"/>
</dbReference>
<evidence type="ECO:0000256" key="6">
    <source>
        <dbReference type="ARBA" id="ARBA00022692"/>
    </source>
</evidence>
<dbReference type="RefSeq" id="WP_182460638.1">
    <property type="nucleotide sequence ID" value="NZ_CP059732.1"/>
</dbReference>
<dbReference type="InterPro" id="IPR006260">
    <property type="entry name" value="TonB/TolA_C"/>
</dbReference>
<dbReference type="GO" id="GO:0031992">
    <property type="term" value="F:energy transducer activity"/>
    <property type="evidence" value="ECO:0007669"/>
    <property type="project" value="TreeGrafter"/>
</dbReference>
<feature type="chain" id="PRO_5028817110" evidence="10">
    <location>
        <begin position="19"/>
        <end position="483"/>
    </location>
</feature>
<feature type="domain" description="TonB C-terminal" evidence="11">
    <location>
        <begin position="392"/>
        <end position="483"/>
    </location>
</feature>
<organism evidence="12 13">
    <name type="scientific">Spirosoma foliorum</name>
    <dbReference type="NCBI Taxonomy" id="2710596"/>
    <lineage>
        <taxon>Bacteria</taxon>
        <taxon>Pseudomonadati</taxon>
        <taxon>Bacteroidota</taxon>
        <taxon>Cytophagia</taxon>
        <taxon>Cytophagales</taxon>
        <taxon>Cytophagaceae</taxon>
        <taxon>Spirosoma</taxon>
    </lineage>
</organism>
<dbReference type="SUPFAM" id="SSF74653">
    <property type="entry name" value="TolA/TonB C-terminal domain"/>
    <property type="match status" value="2"/>
</dbReference>
<feature type="signal peptide" evidence="10">
    <location>
        <begin position="1"/>
        <end position="18"/>
    </location>
</feature>
<evidence type="ECO:0000256" key="4">
    <source>
        <dbReference type="ARBA" id="ARBA00022475"/>
    </source>
</evidence>
<evidence type="ECO:0000256" key="3">
    <source>
        <dbReference type="ARBA" id="ARBA00022448"/>
    </source>
</evidence>
<protein>
    <submittedName>
        <fullName evidence="12">TonB family protein</fullName>
    </submittedName>
</protein>
<dbReference type="Proteomes" id="UP000515369">
    <property type="component" value="Chromosome"/>
</dbReference>
<keyword evidence="10" id="KW-0732">Signal</keyword>
<evidence type="ECO:0000256" key="1">
    <source>
        <dbReference type="ARBA" id="ARBA00004383"/>
    </source>
</evidence>
<dbReference type="Pfam" id="PF03544">
    <property type="entry name" value="TonB_C"/>
    <property type="match status" value="2"/>
</dbReference>
<sequence length="483" mass="54544">MKILLSLFLLFCCSIVSAQQDVYQSFEVDSAATPRGGVTTFNTFLQANLRKPIAAAAKGIGGIVVLNGIVEADGCITGVKLVESFRPDCDREAMRVLKLFNAWKPARKARKEVRQEVIIPVNFKENTPFIYENGTRISYFDVDYVALMDTTQAYYKQYLPIDSMGIPTGDIMLYKMKKGIWKKEAQSPLFRKVLADLPREKTYSIGYQNGIVGWEGDLFVVDNKGKLLRQSYFRKGQQVGAELFYHSNGLVSEMTETLNDKSTITTWYSNGQINQVKLVDPPQGDFSYAYPEQVIALWDSTGHQKIKDGNGYGIYQTRIQSAKDTTQYTLFIEQGVYKNGYKQGVWTGKYADSSYFYNEVYDKGVCKDGKARAEGEDSVNYTEIEEPAQFSGGIQSLDRFLKRNSKYPIGAVRIGVEGRVFVGFSVCTDGTLCNYELLKSVRPDLDQEALRVVKKTSGYWIPANLRGRKVQTKYKMPINFTLN</sequence>
<dbReference type="GO" id="GO:0055085">
    <property type="term" value="P:transmembrane transport"/>
    <property type="evidence" value="ECO:0007669"/>
    <property type="project" value="InterPro"/>
</dbReference>
<keyword evidence="4" id="KW-1003">Cell membrane</keyword>
<dbReference type="InterPro" id="IPR037682">
    <property type="entry name" value="TonB_C"/>
</dbReference>
<evidence type="ECO:0000256" key="5">
    <source>
        <dbReference type="ARBA" id="ARBA00022519"/>
    </source>
</evidence>
<evidence type="ECO:0000256" key="10">
    <source>
        <dbReference type="SAM" id="SignalP"/>
    </source>
</evidence>
<evidence type="ECO:0000259" key="11">
    <source>
        <dbReference type="PROSITE" id="PS52015"/>
    </source>
</evidence>
<evidence type="ECO:0000313" key="13">
    <source>
        <dbReference type="Proteomes" id="UP000515369"/>
    </source>
</evidence>